<evidence type="ECO:0000259" key="4">
    <source>
        <dbReference type="SMART" id="SM01222"/>
    </source>
</evidence>
<dbReference type="Gene3D" id="3.30.990.10">
    <property type="entry name" value="Formiminotransferase, N-terminal subdomain"/>
    <property type="match status" value="1"/>
</dbReference>
<dbReference type="EMBL" id="JAHRHJ020000009">
    <property type="protein sequence ID" value="KAH9302423.1"/>
    <property type="molecule type" value="Genomic_DNA"/>
</dbReference>
<keyword evidence="2" id="KW-0808">Transferase</keyword>
<dbReference type="PANTHER" id="PTHR12234:SF1">
    <property type="entry name" value="FORMIMINOTRANSFERASE N-TERMINAL SUBDOMAIN-CONTAINING PROTEIN"/>
    <property type="match status" value="1"/>
</dbReference>
<dbReference type="SUPFAM" id="SSF55116">
    <property type="entry name" value="Formiminotransferase domain of formiminotransferase-cyclodeaminase"/>
    <property type="match status" value="2"/>
</dbReference>
<accession>A0AA38FH11</accession>
<proteinExistence type="predicted"/>
<dbReference type="SMART" id="SM01221">
    <property type="entry name" value="FTCD"/>
    <property type="match status" value="1"/>
</dbReference>
<name>A0AA38FH11_TAXCH</name>
<dbReference type="GO" id="GO:0030409">
    <property type="term" value="F:glutamate formimidoyltransferase activity"/>
    <property type="evidence" value="ECO:0007669"/>
    <property type="project" value="UniProtKB-EC"/>
</dbReference>
<protein>
    <recommendedName>
        <fullName evidence="1">glutamate formimidoyltransferase</fullName>
        <ecNumber evidence="1">2.1.2.5</ecNumber>
    </recommendedName>
</protein>
<dbReference type="InterPro" id="IPR022384">
    <property type="entry name" value="FormiminoTrfase_cat_dom_sf"/>
</dbReference>
<dbReference type="InterPro" id="IPR037064">
    <property type="entry name" value="Formiminotransferase_N_sf"/>
</dbReference>
<keyword evidence="6" id="KW-1185">Reference proteome</keyword>
<dbReference type="InterPro" id="IPR012886">
    <property type="entry name" value="Formiminotransferase_N"/>
</dbReference>
<dbReference type="PANTHER" id="PTHR12234">
    <property type="entry name" value="FORMIMINOTRANSFERASE-CYCLODEAMINASE"/>
    <property type="match status" value="1"/>
</dbReference>
<feature type="domain" description="Formiminotransferase N-terminal subdomain" evidence="4">
    <location>
        <begin position="28"/>
        <end position="220"/>
    </location>
</feature>
<evidence type="ECO:0000313" key="6">
    <source>
        <dbReference type="Proteomes" id="UP000824469"/>
    </source>
</evidence>
<reference evidence="5 6" key="1">
    <citation type="journal article" date="2021" name="Nat. Plants">
        <title>The Taxus genome provides insights into paclitaxel biosynthesis.</title>
        <authorList>
            <person name="Xiong X."/>
            <person name="Gou J."/>
            <person name="Liao Q."/>
            <person name="Li Y."/>
            <person name="Zhou Q."/>
            <person name="Bi G."/>
            <person name="Li C."/>
            <person name="Du R."/>
            <person name="Wang X."/>
            <person name="Sun T."/>
            <person name="Guo L."/>
            <person name="Liang H."/>
            <person name="Lu P."/>
            <person name="Wu Y."/>
            <person name="Zhang Z."/>
            <person name="Ro D.K."/>
            <person name="Shang Y."/>
            <person name="Huang S."/>
            <person name="Yan J."/>
        </authorList>
    </citation>
    <scope>NUCLEOTIDE SEQUENCE [LARGE SCALE GENOMIC DNA]</scope>
    <source>
        <strain evidence="5">Ta-2019</strain>
    </source>
</reference>
<dbReference type="InterPro" id="IPR051623">
    <property type="entry name" value="FTCD"/>
</dbReference>
<evidence type="ECO:0000256" key="2">
    <source>
        <dbReference type="ARBA" id="ARBA00022679"/>
    </source>
</evidence>
<evidence type="ECO:0000313" key="5">
    <source>
        <dbReference type="EMBL" id="KAH9302423.1"/>
    </source>
</evidence>
<dbReference type="InterPro" id="IPR037070">
    <property type="entry name" value="Formiminotransferase_C_sf"/>
</dbReference>
<sequence length="334" mass="36274">FTLEQTFYFLVPPYLHFINRPEMLKQAALTCCKLYISESRNSKALEAIGNAAKGHPHAALLNVFEDKDYNRVGYTLVSFLEQGKGTSISSPLQETVLGMATAALEGINLEGHSGNHPRLGVVDHICFHPLGESSLKQVASLACSVAAEIATALKVPTFLYGAAHHENRSLDAIRRELGYFKPNREGQWVGLASVPWSLSPEYGPSQVESRMGVVVVGACPWVVNYNVPIVSNDLVVGRRIARKIGARGGGLPGVQAMALLHGNKGMEIACNLLDAKNVGPDTVQEEVTLIAAKEGLTAEQGYLTDYTEEQILETAFQRMKLIKGNNSANRSDEE</sequence>
<comment type="caution">
    <text evidence="5">The sequence shown here is derived from an EMBL/GenBank/DDBJ whole genome shotgun (WGS) entry which is preliminary data.</text>
</comment>
<dbReference type="AlphaFoldDB" id="A0AA38FH11"/>
<organism evidence="5 6">
    <name type="scientific">Taxus chinensis</name>
    <name type="common">Chinese yew</name>
    <name type="synonym">Taxus wallichiana var. chinensis</name>
    <dbReference type="NCBI Taxonomy" id="29808"/>
    <lineage>
        <taxon>Eukaryota</taxon>
        <taxon>Viridiplantae</taxon>
        <taxon>Streptophyta</taxon>
        <taxon>Embryophyta</taxon>
        <taxon>Tracheophyta</taxon>
        <taxon>Spermatophyta</taxon>
        <taxon>Pinopsida</taxon>
        <taxon>Pinidae</taxon>
        <taxon>Conifers II</taxon>
        <taxon>Cupressales</taxon>
        <taxon>Taxaceae</taxon>
        <taxon>Taxus</taxon>
    </lineage>
</organism>
<dbReference type="EC" id="2.1.2.5" evidence="1"/>
<evidence type="ECO:0000259" key="3">
    <source>
        <dbReference type="SMART" id="SM01221"/>
    </source>
</evidence>
<dbReference type="SMART" id="SM01222">
    <property type="entry name" value="FTCD_N"/>
    <property type="match status" value="1"/>
</dbReference>
<dbReference type="Pfam" id="PF07837">
    <property type="entry name" value="FTCD_N"/>
    <property type="match status" value="1"/>
</dbReference>
<dbReference type="Proteomes" id="UP000824469">
    <property type="component" value="Unassembled WGS sequence"/>
</dbReference>
<evidence type="ECO:0000256" key="1">
    <source>
        <dbReference type="ARBA" id="ARBA00012252"/>
    </source>
</evidence>
<dbReference type="OMA" id="AHHENRN"/>
<dbReference type="GO" id="GO:0005542">
    <property type="term" value="F:folic acid binding"/>
    <property type="evidence" value="ECO:0007669"/>
    <property type="project" value="InterPro"/>
</dbReference>
<feature type="non-terminal residue" evidence="5">
    <location>
        <position position="1"/>
    </location>
</feature>
<feature type="domain" description="Formiminotransferase C-terminal subdomain" evidence="3">
    <location>
        <begin position="223"/>
        <end position="315"/>
    </location>
</feature>
<gene>
    <name evidence="5" type="ORF">KI387_014006</name>
</gene>
<dbReference type="InterPro" id="IPR013802">
    <property type="entry name" value="Formiminotransferase_C"/>
</dbReference>
<dbReference type="Gene3D" id="3.30.70.670">
    <property type="entry name" value="Formiminotransferase, C-terminal subdomain"/>
    <property type="match status" value="1"/>
</dbReference>